<feature type="region of interest" description="Disordered" evidence="1">
    <location>
        <begin position="1"/>
        <end position="65"/>
    </location>
</feature>
<evidence type="ECO:0000256" key="1">
    <source>
        <dbReference type="SAM" id="MobiDB-lite"/>
    </source>
</evidence>
<organism evidence="2 3">
    <name type="scientific">Chiloscyllium punctatum</name>
    <name type="common">Brownbanded bambooshark</name>
    <name type="synonym">Hemiscyllium punctatum</name>
    <dbReference type="NCBI Taxonomy" id="137246"/>
    <lineage>
        <taxon>Eukaryota</taxon>
        <taxon>Metazoa</taxon>
        <taxon>Chordata</taxon>
        <taxon>Craniata</taxon>
        <taxon>Vertebrata</taxon>
        <taxon>Chondrichthyes</taxon>
        <taxon>Elasmobranchii</taxon>
        <taxon>Galeomorphii</taxon>
        <taxon>Galeoidea</taxon>
        <taxon>Orectolobiformes</taxon>
        <taxon>Hemiscylliidae</taxon>
        <taxon>Chiloscyllium</taxon>
    </lineage>
</organism>
<evidence type="ECO:0000313" key="2">
    <source>
        <dbReference type="EMBL" id="GCC17481.1"/>
    </source>
</evidence>
<name>A0A401RH70_CHIPU</name>
<proteinExistence type="predicted"/>
<accession>A0A401RH70</accession>
<protein>
    <submittedName>
        <fullName evidence="2">Uncharacterized protein</fullName>
    </submittedName>
</protein>
<keyword evidence="3" id="KW-1185">Reference proteome</keyword>
<evidence type="ECO:0000313" key="3">
    <source>
        <dbReference type="Proteomes" id="UP000287033"/>
    </source>
</evidence>
<dbReference type="EMBL" id="BEZZ01001319">
    <property type="protein sequence ID" value="GCC17481.1"/>
    <property type="molecule type" value="Genomic_DNA"/>
</dbReference>
<dbReference type="Proteomes" id="UP000287033">
    <property type="component" value="Unassembled WGS sequence"/>
</dbReference>
<dbReference type="AlphaFoldDB" id="A0A401RH70"/>
<comment type="caution">
    <text evidence="2">The sequence shown here is derived from an EMBL/GenBank/DDBJ whole genome shotgun (WGS) entry which is preliminary data.</text>
</comment>
<feature type="compositionally biased region" description="Gly residues" evidence="1">
    <location>
        <begin position="48"/>
        <end position="57"/>
    </location>
</feature>
<reference evidence="2 3" key="1">
    <citation type="journal article" date="2018" name="Nat. Ecol. Evol.">
        <title>Shark genomes provide insights into elasmobranch evolution and the origin of vertebrates.</title>
        <authorList>
            <person name="Hara Y"/>
            <person name="Yamaguchi K"/>
            <person name="Onimaru K"/>
            <person name="Kadota M"/>
            <person name="Koyanagi M"/>
            <person name="Keeley SD"/>
            <person name="Tatsumi K"/>
            <person name="Tanaka K"/>
            <person name="Motone F"/>
            <person name="Kageyama Y"/>
            <person name="Nozu R"/>
            <person name="Adachi N"/>
            <person name="Nishimura O"/>
            <person name="Nakagawa R"/>
            <person name="Tanegashima C"/>
            <person name="Kiyatake I"/>
            <person name="Matsumoto R"/>
            <person name="Murakumo K"/>
            <person name="Nishida K"/>
            <person name="Terakita A"/>
            <person name="Kuratani S"/>
            <person name="Sato K"/>
            <person name="Hyodo S Kuraku.S."/>
        </authorList>
    </citation>
    <scope>NUCLEOTIDE SEQUENCE [LARGE SCALE GENOMIC DNA]</scope>
</reference>
<gene>
    <name evidence="2" type="ORF">chiPu_0017570</name>
</gene>
<feature type="region of interest" description="Disordered" evidence="1">
    <location>
        <begin position="76"/>
        <end position="95"/>
    </location>
</feature>
<sequence>MSPSCGWLCKPNDHRDKDKPKPNWDCTEASLREPLALCSKGERERQGAEGGRAGAGEGRCEKQQQQQLREKLQACTGNRQGEAEREEALVPPGSL</sequence>
<feature type="compositionally biased region" description="Basic and acidic residues" evidence="1">
    <location>
        <begin position="11"/>
        <end position="22"/>
    </location>
</feature>